<organism evidence="9 10">
    <name type="scientific">Niastella soli</name>
    <dbReference type="NCBI Taxonomy" id="2821487"/>
    <lineage>
        <taxon>Bacteria</taxon>
        <taxon>Pseudomonadati</taxon>
        <taxon>Bacteroidota</taxon>
        <taxon>Chitinophagia</taxon>
        <taxon>Chitinophagales</taxon>
        <taxon>Chitinophagaceae</taxon>
        <taxon>Niastella</taxon>
    </lineage>
</organism>
<protein>
    <submittedName>
        <fullName evidence="9">Response regulator transcription factor</fullName>
    </submittedName>
</protein>
<evidence type="ECO:0000313" key="10">
    <source>
        <dbReference type="Proteomes" id="UP000677244"/>
    </source>
</evidence>
<keyword evidence="4" id="KW-0238">DNA-binding</keyword>
<dbReference type="Proteomes" id="UP000677244">
    <property type="component" value="Unassembled WGS sequence"/>
</dbReference>
<keyword evidence="10" id="KW-1185">Reference proteome</keyword>
<dbReference type="Pfam" id="PF00072">
    <property type="entry name" value="Response_reg"/>
    <property type="match status" value="1"/>
</dbReference>
<dbReference type="Gene3D" id="3.40.50.2300">
    <property type="match status" value="1"/>
</dbReference>
<dbReference type="PROSITE" id="PS50110">
    <property type="entry name" value="RESPONSE_REGULATORY"/>
    <property type="match status" value="1"/>
</dbReference>
<evidence type="ECO:0000256" key="1">
    <source>
        <dbReference type="ARBA" id="ARBA00022553"/>
    </source>
</evidence>
<dbReference type="Pfam" id="PF04397">
    <property type="entry name" value="LytTR"/>
    <property type="match status" value="1"/>
</dbReference>
<sequence length="235" mass="26352">MNILIIEDEMRIARRLARMTAQYFEQQSAGIMLCDDLETGLKHLNQHPVNLLLLDLNLNGEDGFQVLEAMVARSFQTIIVSAYTEKAITAFAYGVLDFVPKPFDEERLFQAFGRLTAAPVLSENQLKFLAIRNSGLIRFIDVAEVTCIEAAGIYSELHLQNGTVALHDKSLDALERILPAKDFVRIHRSHIIRWAGAEKLIIGPGGKYAMQLKNGNLLPVGRSRYKALCERLKAT</sequence>
<dbReference type="PANTHER" id="PTHR48111">
    <property type="entry name" value="REGULATOR OF RPOS"/>
    <property type="match status" value="1"/>
</dbReference>
<dbReference type="SMART" id="SM00850">
    <property type="entry name" value="LytTR"/>
    <property type="match status" value="1"/>
</dbReference>
<feature type="modified residue" description="4-aspartylphosphate" evidence="6">
    <location>
        <position position="55"/>
    </location>
</feature>
<comment type="caution">
    <text evidence="9">The sequence shown here is derived from an EMBL/GenBank/DDBJ whole genome shotgun (WGS) entry which is preliminary data.</text>
</comment>
<dbReference type="RefSeq" id="WP_209142790.1">
    <property type="nucleotide sequence ID" value="NZ_JAGHKO010000011.1"/>
</dbReference>
<keyword evidence="1 6" id="KW-0597">Phosphoprotein</keyword>
<dbReference type="SMART" id="SM00448">
    <property type="entry name" value="REC"/>
    <property type="match status" value="1"/>
</dbReference>
<evidence type="ECO:0000256" key="3">
    <source>
        <dbReference type="ARBA" id="ARBA00023015"/>
    </source>
</evidence>
<evidence type="ECO:0000256" key="5">
    <source>
        <dbReference type="ARBA" id="ARBA00023163"/>
    </source>
</evidence>
<evidence type="ECO:0000256" key="6">
    <source>
        <dbReference type="PROSITE-ProRule" id="PRU00169"/>
    </source>
</evidence>
<proteinExistence type="predicted"/>
<reference evidence="9 10" key="1">
    <citation type="submission" date="2021-03" db="EMBL/GenBank/DDBJ databases">
        <title>Assistant Professor.</title>
        <authorList>
            <person name="Huq M.A."/>
        </authorList>
    </citation>
    <scope>NUCLEOTIDE SEQUENCE [LARGE SCALE GENOMIC DNA]</scope>
    <source>
        <strain evidence="9 10">MAH-29</strain>
    </source>
</reference>
<feature type="domain" description="HTH LytTR-type" evidence="8">
    <location>
        <begin position="129"/>
        <end position="234"/>
    </location>
</feature>
<evidence type="ECO:0000259" key="8">
    <source>
        <dbReference type="PROSITE" id="PS50930"/>
    </source>
</evidence>
<keyword evidence="3" id="KW-0805">Transcription regulation</keyword>
<keyword evidence="2" id="KW-0902">Two-component regulatory system</keyword>
<dbReference type="InterPro" id="IPR039420">
    <property type="entry name" value="WalR-like"/>
</dbReference>
<evidence type="ECO:0000259" key="7">
    <source>
        <dbReference type="PROSITE" id="PS50110"/>
    </source>
</evidence>
<dbReference type="PROSITE" id="PS50930">
    <property type="entry name" value="HTH_LYTTR"/>
    <property type="match status" value="1"/>
</dbReference>
<gene>
    <name evidence="9" type="ORF">J7I42_28840</name>
</gene>
<dbReference type="SUPFAM" id="SSF52172">
    <property type="entry name" value="CheY-like"/>
    <property type="match status" value="1"/>
</dbReference>
<evidence type="ECO:0000256" key="2">
    <source>
        <dbReference type="ARBA" id="ARBA00023012"/>
    </source>
</evidence>
<dbReference type="InterPro" id="IPR011006">
    <property type="entry name" value="CheY-like_superfamily"/>
</dbReference>
<evidence type="ECO:0000313" key="9">
    <source>
        <dbReference type="EMBL" id="MBO9204329.1"/>
    </source>
</evidence>
<dbReference type="PANTHER" id="PTHR48111:SF1">
    <property type="entry name" value="TWO-COMPONENT RESPONSE REGULATOR ORR33"/>
    <property type="match status" value="1"/>
</dbReference>
<dbReference type="Gene3D" id="2.40.50.1020">
    <property type="entry name" value="LytTr DNA-binding domain"/>
    <property type="match status" value="1"/>
</dbReference>
<keyword evidence="5" id="KW-0804">Transcription</keyword>
<evidence type="ECO:0000256" key="4">
    <source>
        <dbReference type="ARBA" id="ARBA00023125"/>
    </source>
</evidence>
<name>A0ABS3Z2E6_9BACT</name>
<dbReference type="InterPro" id="IPR007492">
    <property type="entry name" value="LytTR_DNA-bd_dom"/>
</dbReference>
<feature type="domain" description="Response regulatory" evidence="7">
    <location>
        <begin position="2"/>
        <end position="116"/>
    </location>
</feature>
<accession>A0ABS3Z2E6</accession>
<dbReference type="EMBL" id="JAGHKO010000011">
    <property type="protein sequence ID" value="MBO9204329.1"/>
    <property type="molecule type" value="Genomic_DNA"/>
</dbReference>
<dbReference type="InterPro" id="IPR001789">
    <property type="entry name" value="Sig_transdc_resp-reg_receiver"/>
</dbReference>